<dbReference type="Proteomes" id="UP000242875">
    <property type="component" value="Unassembled WGS sequence"/>
</dbReference>
<keyword evidence="3" id="KW-1185">Reference proteome</keyword>
<feature type="region of interest" description="Disordered" evidence="1">
    <location>
        <begin position="1"/>
        <end position="105"/>
    </location>
</feature>
<sequence>MPFNGTSVSSDTSYKDMLPLLSPPLTPTTSHRRLIAANTAMENDSSSTGGETDRATTSFLTGRRREDSGVVVVQNDDKEHSSTTSPTSFDDATEDASVTNQEAHYTVPRRPIKRRKSMVFFRAKNSLTDAVAFKPTVTPLSGLIPQ</sequence>
<dbReference type="EMBL" id="MVBO01000255">
    <property type="protein sequence ID" value="OZJ01730.1"/>
    <property type="molecule type" value="Genomic_DNA"/>
</dbReference>
<feature type="compositionally biased region" description="Polar residues" evidence="1">
    <location>
        <begin position="40"/>
        <end position="60"/>
    </location>
</feature>
<evidence type="ECO:0000313" key="2">
    <source>
        <dbReference type="EMBL" id="OZJ01730.1"/>
    </source>
</evidence>
<reference evidence="2 3" key="1">
    <citation type="journal article" date="2017" name="Mycologia">
        <title>Bifiguratus adelaidae, gen. et sp. nov., a new member of Mucoromycotina in endophytic and soil-dwelling habitats.</title>
        <authorList>
            <person name="Torres-Cruz T.J."/>
            <person name="Billingsley Tobias T.L."/>
            <person name="Almatruk M."/>
            <person name="Hesse C."/>
            <person name="Kuske C.R."/>
            <person name="Desiro A."/>
            <person name="Benucci G.M."/>
            <person name="Bonito G."/>
            <person name="Stajich J.E."/>
            <person name="Dunlap C."/>
            <person name="Arnold A.E."/>
            <person name="Porras-Alfaro A."/>
        </authorList>
    </citation>
    <scope>NUCLEOTIDE SEQUENCE [LARGE SCALE GENOMIC DNA]</scope>
    <source>
        <strain evidence="2 3">AZ0501</strain>
    </source>
</reference>
<accession>A0A261XTQ2</accession>
<name>A0A261XTQ2_9FUNG</name>
<feature type="compositionally biased region" description="Polar residues" evidence="1">
    <location>
        <begin position="82"/>
        <end position="103"/>
    </location>
</feature>
<gene>
    <name evidence="2" type="ORF">BZG36_05446</name>
</gene>
<feature type="compositionally biased region" description="Polar residues" evidence="1">
    <location>
        <begin position="1"/>
        <end position="12"/>
    </location>
</feature>
<evidence type="ECO:0000313" key="3">
    <source>
        <dbReference type="Proteomes" id="UP000242875"/>
    </source>
</evidence>
<protein>
    <submittedName>
        <fullName evidence="2">Uncharacterized protein</fullName>
    </submittedName>
</protein>
<feature type="non-terminal residue" evidence="2">
    <location>
        <position position="146"/>
    </location>
</feature>
<comment type="caution">
    <text evidence="2">The sequence shown here is derived from an EMBL/GenBank/DDBJ whole genome shotgun (WGS) entry which is preliminary data.</text>
</comment>
<evidence type="ECO:0000256" key="1">
    <source>
        <dbReference type="SAM" id="MobiDB-lite"/>
    </source>
</evidence>
<dbReference type="AlphaFoldDB" id="A0A261XTQ2"/>
<organism evidence="2 3">
    <name type="scientific">Bifiguratus adelaidae</name>
    <dbReference type="NCBI Taxonomy" id="1938954"/>
    <lineage>
        <taxon>Eukaryota</taxon>
        <taxon>Fungi</taxon>
        <taxon>Fungi incertae sedis</taxon>
        <taxon>Mucoromycota</taxon>
        <taxon>Mucoromycotina</taxon>
        <taxon>Endogonomycetes</taxon>
        <taxon>Endogonales</taxon>
        <taxon>Endogonales incertae sedis</taxon>
        <taxon>Bifiguratus</taxon>
    </lineage>
</organism>
<proteinExistence type="predicted"/>